<evidence type="ECO:0000256" key="6">
    <source>
        <dbReference type="PIRSR" id="PIRSR601461-2"/>
    </source>
</evidence>
<dbReference type="PROSITE" id="PS51767">
    <property type="entry name" value="PEPTIDASE_A1"/>
    <property type="match status" value="1"/>
</dbReference>
<dbReference type="AlphaFoldDB" id="A0AAD7A973"/>
<feature type="disulfide bond" evidence="6">
    <location>
        <begin position="199"/>
        <end position="207"/>
    </location>
</feature>
<keyword evidence="9" id="KW-0732">Signal</keyword>
<dbReference type="PANTHER" id="PTHR47966">
    <property type="entry name" value="BETA-SITE APP-CLEAVING ENZYME, ISOFORM A-RELATED"/>
    <property type="match status" value="1"/>
</dbReference>
<dbReference type="Gene3D" id="2.40.70.10">
    <property type="entry name" value="Acid Proteases"/>
    <property type="match status" value="2"/>
</dbReference>
<evidence type="ECO:0000313" key="11">
    <source>
        <dbReference type="EMBL" id="KAJ7352442.1"/>
    </source>
</evidence>
<feature type="compositionally biased region" description="Basic residues" evidence="8">
    <location>
        <begin position="101"/>
        <end position="114"/>
    </location>
</feature>
<keyword evidence="12" id="KW-1185">Reference proteome</keyword>
<feature type="compositionally biased region" description="Polar residues" evidence="8">
    <location>
        <begin position="129"/>
        <end position="138"/>
    </location>
</feature>
<comment type="similarity">
    <text evidence="1 7">Belongs to the peptidase A1 family.</text>
</comment>
<sequence length="490" mass="53005">MPQLFVMLSFLFASVSDVYSVSPPRTTTKPPQFISIPLVKSHTSRDLHLLKTLGAAAVHARHVSRGRRRWQAFVTRSQSLGTTEYPGPTGMLQKSGERATWKHRHNARASQIRKNKQEKVDSDAVSNPEAPQSDTNPGRPSDAEVTKAHTTSFPYSAPMDIEGEDIGYLASVCFGTPLQKFLLLLDSGSADIWVGGEQCKGDFGGSCGDHRFLGPNSSSSYRETGTSWYMNYGSGSVSGDLVNDTVKFADFAELHDHTFGVTKTESRQFAEDEIPLDGVLGCAKQSLSMQQTPTFITALKTAGLIAKRIWSFKISRKSDGKNDGEVTVGAMDPSKFVPLSLVCVPNVNDAGFWEAKLDELTVNGQDVKLGNRSCIFDTGTSLFIAPKLDVDAIHKSIPGAKFDNSSKAWTVPCNTTTSVELVIGGRAFPIQPKDLAFGPVDNTPGTCMSAIAEGGVSEGPTHWLCGDTFLKNVYLSTNEDTNQICVAFGT</sequence>
<proteinExistence type="inferred from homology"/>
<dbReference type="InterPro" id="IPR034164">
    <property type="entry name" value="Pepsin-like_dom"/>
</dbReference>
<feature type="active site" evidence="5">
    <location>
        <position position="186"/>
    </location>
</feature>
<dbReference type="InterPro" id="IPR021109">
    <property type="entry name" value="Peptidase_aspartic_dom_sf"/>
</dbReference>
<feature type="region of interest" description="Disordered" evidence="8">
    <location>
        <begin position="81"/>
        <end position="156"/>
    </location>
</feature>
<keyword evidence="6" id="KW-1015">Disulfide bond</keyword>
<name>A0AAD7A973_9AGAR</name>
<evidence type="ECO:0000256" key="3">
    <source>
        <dbReference type="ARBA" id="ARBA00022750"/>
    </source>
</evidence>
<evidence type="ECO:0000256" key="1">
    <source>
        <dbReference type="ARBA" id="ARBA00007447"/>
    </source>
</evidence>
<dbReference type="CDD" id="cd05471">
    <property type="entry name" value="pepsin_like"/>
    <property type="match status" value="1"/>
</dbReference>
<accession>A0AAD7A973</accession>
<evidence type="ECO:0000313" key="12">
    <source>
        <dbReference type="Proteomes" id="UP001218218"/>
    </source>
</evidence>
<gene>
    <name evidence="11" type="ORF">DFH08DRAFT_991192</name>
</gene>
<dbReference type="Pfam" id="PF00026">
    <property type="entry name" value="Asp"/>
    <property type="match status" value="1"/>
</dbReference>
<evidence type="ECO:0000256" key="4">
    <source>
        <dbReference type="ARBA" id="ARBA00022801"/>
    </source>
</evidence>
<evidence type="ECO:0000256" key="2">
    <source>
        <dbReference type="ARBA" id="ARBA00022670"/>
    </source>
</evidence>
<dbReference type="FunFam" id="2.40.70.10:FF:000115">
    <property type="entry name" value="Lysosomal aspartic protease"/>
    <property type="match status" value="1"/>
</dbReference>
<organism evidence="11 12">
    <name type="scientific">Mycena albidolilacea</name>
    <dbReference type="NCBI Taxonomy" id="1033008"/>
    <lineage>
        <taxon>Eukaryota</taxon>
        <taxon>Fungi</taxon>
        <taxon>Dikarya</taxon>
        <taxon>Basidiomycota</taxon>
        <taxon>Agaricomycotina</taxon>
        <taxon>Agaricomycetes</taxon>
        <taxon>Agaricomycetidae</taxon>
        <taxon>Agaricales</taxon>
        <taxon>Marasmiineae</taxon>
        <taxon>Mycenaceae</taxon>
        <taxon>Mycena</taxon>
    </lineage>
</organism>
<reference evidence="11" key="1">
    <citation type="submission" date="2023-03" db="EMBL/GenBank/DDBJ databases">
        <title>Massive genome expansion in bonnet fungi (Mycena s.s.) driven by repeated elements and novel gene families across ecological guilds.</title>
        <authorList>
            <consortium name="Lawrence Berkeley National Laboratory"/>
            <person name="Harder C.B."/>
            <person name="Miyauchi S."/>
            <person name="Viragh M."/>
            <person name="Kuo A."/>
            <person name="Thoen E."/>
            <person name="Andreopoulos B."/>
            <person name="Lu D."/>
            <person name="Skrede I."/>
            <person name="Drula E."/>
            <person name="Henrissat B."/>
            <person name="Morin E."/>
            <person name="Kohler A."/>
            <person name="Barry K."/>
            <person name="LaButti K."/>
            <person name="Morin E."/>
            <person name="Salamov A."/>
            <person name="Lipzen A."/>
            <person name="Mereny Z."/>
            <person name="Hegedus B."/>
            <person name="Baldrian P."/>
            <person name="Stursova M."/>
            <person name="Weitz H."/>
            <person name="Taylor A."/>
            <person name="Grigoriev I.V."/>
            <person name="Nagy L.G."/>
            <person name="Martin F."/>
            <person name="Kauserud H."/>
        </authorList>
    </citation>
    <scope>NUCLEOTIDE SEQUENCE</scope>
    <source>
        <strain evidence="11">CBHHK002</strain>
    </source>
</reference>
<feature type="active site" evidence="5">
    <location>
        <position position="377"/>
    </location>
</feature>
<comment type="caution">
    <text evidence="11">The sequence shown here is derived from an EMBL/GenBank/DDBJ whole genome shotgun (WGS) entry which is preliminary data.</text>
</comment>
<dbReference type="PANTHER" id="PTHR47966:SF75">
    <property type="entry name" value="ENDOPEPTIDASE (CTSD), PUTATIVE (AFU_ORTHOLOGUE AFUA_4G07040)-RELATED"/>
    <property type="match status" value="1"/>
</dbReference>
<dbReference type="InterPro" id="IPR001969">
    <property type="entry name" value="Aspartic_peptidase_AS"/>
</dbReference>
<evidence type="ECO:0000259" key="10">
    <source>
        <dbReference type="PROSITE" id="PS51767"/>
    </source>
</evidence>
<keyword evidence="4 7" id="KW-0378">Hydrolase</keyword>
<dbReference type="EMBL" id="JARIHO010000012">
    <property type="protein sequence ID" value="KAJ7352442.1"/>
    <property type="molecule type" value="Genomic_DNA"/>
</dbReference>
<feature type="chain" id="PRO_5042166816" evidence="9">
    <location>
        <begin position="21"/>
        <end position="490"/>
    </location>
</feature>
<feature type="domain" description="Peptidase A1" evidence="10">
    <location>
        <begin position="168"/>
        <end position="487"/>
    </location>
</feature>
<dbReference type="GO" id="GO:0004190">
    <property type="term" value="F:aspartic-type endopeptidase activity"/>
    <property type="evidence" value="ECO:0007669"/>
    <property type="project" value="UniProtKB-KW"/>
</dbReference>
<keyword evidence="3 7" id="KW-0064">Aspartyl protease</keyword>
<dbReference type="InterPro" id="IPR033121">
    <property type="entry name" value="PEPTIDASE_A1"/>
</dbReference>
<protein>
    <submittedName>
        <fullName evidence="11">Acid protease</fullName>
    </submittedName>
</protein>
<dbReference type="GO" id="GO:0006508">
    <property type="term" value="P:proteolysis"/>
    <property type="evidence" value="ECO:0007669"/>
    <property type="project" value="UniProtKB-KW"/>
</dbReference>
<evidence type="ECO:0000256" key="5">
    <source>
        <dbReference type="PIRSR" id="PIRSR601461-1"/>
    </source>
</evidence>
<evidence type="ECO:0000256" key="9">
    <source>
        <dbReference type="SAM" id="SignalP"/>
    </source>
</evidence>
<evidence type="ECO:0000256" key="8">
    <source>
        <dbReference type="SAM" id="MobiDB-lite"/>
    </source>
</evidence>
<dbReference type="PRINTS" id="PR00792">
    <property type="entry name" value="PEPSIN"/>
</dbReference>
<feature type="signal peptide" evidence="9">
    <location>
        <begin position="1"/>
        <end position="20"/>
    </location>
</feature>
<dbReference type="Proteomes" id="UP001218218">
    <property type="component" value="Unassembled WGS sequence"/>
</dbReference>
<dbReference type="InterPro" id="IPR001461">
    <property type="entry name" value="Aspartic_peptidase_A1"/>
</dbReference>
<dbReference type="SUPFAM" id="SSF50630">
    <property type="entry name" value="Acid proteases"/>
    <property type="match status" value="1"/>
</dbReference>
<keyword evidence="2 7" id="KW-0645">Protease</keyword>
<dbReference type="PROSITE" id="PS00141">
    <property type="entry name" value="ASP_PROTEASE"/>
    <property type="match status" value="1"/>
</dbReference>
<evidence type="ECO:0000256" key="7">
    <source>
        <dbReference type="RuleBase" id="RU000454"/>
    </source>
</evidence>